<evidence type="ECO:0000256" key="4">
    <source>
        <dbReference type="ARBA" id="ARBA00022989"/>
    </source>
</evidence>
<reference evidence="10" key="1">
    <citation type="journal article" date="2010" name="Genome Biol.">
        <title>Genome sequence of the necrotrophic plant pathogen Pythium ultimum reveals original pathogenicity mechanisms and effector repertoire.</title>
        <authorList>
            <person name="Levesque C.A."/>
            <person name="Brouwer H."/>
            <person name="Cano L."/>
            <person name="Hamilton J.P."/>
            <person name="Holt C."/>
            <person name="Huitema E."/>
            <person name="Raffaele S."/>
            <person name="Robideau G.P."/>
            <person name="Thines M."/>
            <person name="Win J."/>
            <person name="Zerillo M.M."/>
            <person name="Beakes G.W."/>
            <person name="Boore J.L."/>
            <person name="Busam D."/>
            <person name="Dumas B."/>
            <person name="Ferriera S."/>
            <person name="Fuerstenberg S.I."/>
            <person name="Gachon C.M."/>
            <person name="Gaulin E."/>
            <person name="Govers F."/>
            <person name="Grenville-Briggs L."/>
            <person name="Horner N."/>
            <person name="Hostetler J."/>
            <person name="Jiang R.H."/>
            <person name="Johnson J."/>
            <person name="Krajaejun T."/>
            <person name="Lin H."/>
            <person name="Meijer H.J."/>
            <person name="Moore B."/>
            <person name="Morris P."/>
            <person name="Phuntmart V."/>
            <person name="Puiu D."/>
            <person name="Shetty J."/>
            <person name="Stajich J.E."/>
            <person name="Tripathy S."/>
            <person name="Wawra S."/>
            <person name="van West P."/>
            <person name="Whitty B.R."/>
            <person name="Coutinho P.M."/>
            <person name="Henrissat B."/>
            <person name="Martin F."/>
            <person name="Thomas P.D."/>
            <person name="Tyler B.M."/>
            <person name="De Vries R.P."/>
            <person name="Kamoun S."/>
            <person name="Yandell M."/>
            <person name="Tisserat N."/>
            <person name="Buell C.R."/>
        </authorList>
    </citation>
    <scope>NUCLEOTIDE SEQUENCE</scope>
    <source>
        <strain evidence="10">DAOM:BR144</strain>
    </source>
</reference>
<keyword evidence="4 7" id="KW-1133">Transmembrane helix</keyword>
<feature type="transmembrane region" description="Helical" evidence="7">
    <location>
        <begin position="367"/>
        <end position="395"/>
    </location>
</feature>
<feature type="compositionally biased region" description="Polar residues" evidence="8">
    <location>
        <begin position="1"/>
        <end position="18"/>
    </location>
</feature>
<dbReference type="InParanoid" id="K3WT64"/>
<protein>
    <recommendedName>
        <fullName evidence="7">Choline transporter-like protein</fullName>
    </recommendedName>
</protein>
<comment type="similarity">
    <text evidence="2 7">Belongs to the CTL (choline transporter-like) family.</text>
</comment>
<keyword evidence="10" id="KW-1185">Reference proteome</keyword>
<keyword evidence="5 7" id="KW-0472">Membrane</keyword>
<feature type="transmembrane region" description="Helical" evidence="7">
    <location>
        <begin position="437"/>
        <end position="461"/>
    </location>
</feature>
<comment type="subcellular location">
    <subcellularLocation>
        <location evidence="7">Cell membrane</location>
        <topology evidence="7">Multi-pass membrane protein</topology>
    </subcellularLocation>
    <subcellularLocation>
        <location evidence="1">Membrane</location>
        <topology evidence="1">Multi-pass membrane protein</topology>
    </subcellularLocation>
</comment>
<comment type="function">
    <text evidence="7">Choline transporter.</text>
</comment>
<dbReference type="EnsemblProtists" id="PYU1_T008158">
    <property type="protein sequence ID" value="PYU1_T008158"/>
    <property type="gene ID" value="PYU1_G008142"/>
</dbReference>
<keyword evidence="6" id="KW-0325">Glycoprotein</keyword>
<dbReference type="Pfam" id="PF04515">
    <property type="entry name" value="Choline_transpo"/>
    <property type="match status" value="1"/>
</dbReference>
<evidence type="ECO:0000256" key="2">
    <source>
        <dbReference type="ARBA" id="ARBA00007168"/>
    </source>
</evidence>
<feature type="compositionally biased region" description="Basic and acidic residues" evidence="8">
    <location>
        <begin position="36"/>
        <end position="54"/>
    </location>
</feature>
<feature type="transmembrane region" description="Helical" evidence="7">
    <location>
        <begin position="322"/>
        <end position="355"/>
    </location>
</feature>
<evidence type="ECO:0000256" key="6">
    <source>
        <dbReference type="ARBA" id="ARBA00023180"/>
    </source>
</evidence>
<evidence type="ECO:0000313" key="10">
    <source>
        <dbReference type="Proteomes" id="UP000019132"/>
    </source>
</evidence>
<reference evidence="10" key="2">
    <citation type="submission" date="2010-04" db="EMBL/GenBank/DDBJ databases">
        <authorList>
            <person name="Buell R."/>
            <person name="Hamilton J."/>
            <person name="Hostetler J."/>
        </authorList>
    </citation>
    <scope>NUCLEOTIDE SEQUENCE [LARGE SCALE GENOMIC DNA]</scope>
    <source>
        <strain evidence="10">DAOM:BR144</strain>
    </source>
</reference>
<proteinExistence type="inferred from homology"/>
<evidence type="ECO:0000256" key="1">
    <source>
        <dbReference type="ARBA" id="ARBA00004141"/>
    </source>
</evidence>
<dbReference type="GO" id="GO:0005886">
    <property type="term" value="C:plasma membrane"/>
    <property type="evidence" value="ECO:0007669"/>
    <property type="project" value="UniProtKB-SubCell"/>
</dbReference>
<feature type="region of interest" description="Disordered" evidence="8">
    <location>
        <begin position="1"/>
        <end position="90"/>
    </location>
</feature>
<sequence length="685" mass="75504">MYTTPPSSGRASPPSWFQSPAPRSGNSASAPRRGYYHSDEEHDITLAENGHHDDDGDDDDNEREPLLSPRLGDSNSTSATVLSPSTGSSSLLRRSFRGGIRAKRSCTDIVFLALFIMYWAGMIALAVYAFTRESNVSFAKYIKDGVDFQGHACGNGRFVYFPDFRTNPDFGFCVDVCPDTADRDMVVELPLQPQPKPRDDENGTSQELTSVTFKSYATHPWTYVCAPANVKNEAVMIAQLQDTVGRFVGALGDCWEVLIISCGITLGSAALYLIFLRYCGCFTVFLSTLGIQGILTYGSYRLLVAASNPVYYTDDPAMRSSLQVGAVIMSCAAILFLVLAFAMLPRLILAAAFITHASRALSQLKKLLVVPFISYGLLILLFWWAILVTICLFGAGETSSRIATISASAPASIRVETESFRVNTTLRWFFLYHAWGVYWSSTFILSIGEMITATAVSVWYFSADDRVTSKKVLRLVDPVAYAIKSTFKYHLGTLALSAGIVAPVEHVRTFFMYLEDKNEFDSNAVTEVLAKMCCCCIWIFKSCLKFICKESFYITAIQGTSFYPSAKLATTLITSNLLRVGALNRIGHASVLLGKLIVCSTTCLVAWFLLQDVSSPLLPLLAIMIFSYGVAHAFTTIYETTINMLLMCFTLDENMHGGRGNAAFAPAPLIRSVNDHLRPKWQTTL</sequence>
<feature type="transmembrane region" description="Helical" evidence="7">
    <location>
        <begin position="109"/>
        <end position="130"/>
    </location>
</feature>
<name>K3WT64_GLOUD</name>
<dbReference type="PANTHER" id="PTHR12385:SF14">
    <property type="entry name" value="CHOLINE TRANSPORTER-LIKE 2"/>
    <property type="match status" value="1"/>
</dbReference>
<evidence type="ECO:0000313" key="9">
    <source>
        <dbReference type="EnsemblProtists" id="PYU1_T008158"/>
    </source>
</evidence>
<dbReference type="InterPro" id="IPR007603">
    <property type="entry name" value="Choline_transptr-like"/>
</dbReference>
<dbReference type="OMA" id="WFFLYHA"/>
<evidence type="ECO:0000256" key="5">
    <source>
        <dbReference type="ARBA" id="ARBA00023136"/>
    </source>
</evidence>
<dbReference type="EMBL" id="GL376619">
    <property type="status" value="NOT_ANNOTATED_CDS"/>
    <property type="molecule type" value="Genomic_DNA"/>
</dbReference>
<dbReference type="PANTHER" id="PTHR12385">
    <property type="entry name" value="CHOLINE TRANSPORTER-LIKE (SLC FAMILY 44)"/>
    <property type="match status" value="1"/>
</dbReference>
<reference evidence="9" key="3">
    <citation type="submission" date="2015-02" db="UniProtKB">
        <authorList>
            <consortium name="EnsemblProtists"/>
        </authorList>
    </citation>
    <scope>IDENTIFICATION</scope>
    <source>
        <strain evidence="9">DAOM BR144</strain>
    </source>
</reference>
<dbReference type="eggNOG" id="KOG1362">
    <property type="taxonomic scope" value="Eukaryota"/>
</dbReference>
<feature type="transmembrane region" description="Helical" evidence="7">
    <location>
        <begin position="257"/>
        <end position="275"/>
    </location>
</feature>
<dbReference type="Proteomes" id="UP000019132">
    <property type="component" value="Unassembled WGS sequence"/>
</dbReference>
<evidence type="ECO:0000256" key="8">
    <source>
        <dbReference type="SAM" id="MobiDB-lite"/>
    </source>
</evidence>
<evidence type="ECO:0000256" key="7">
    <source>
        <dbReference type="RuleBase" id="RU368066"/>
    </source>
</evidence>
<dbReference type="HOGENOM" id="CLU_017181_1_1_1"/>
<dbReference type="VEuPathDB" id="FungiDB:PYU1_G008142"/>
<accession>K3WT64</accession>
<feature type="transmembrane region" description="Helical" evidence="7">
    <location>
        <begin position="616"/>
        <end position="638"/>
    </location>
</feature>
<dbReference type="AlphaFoldDB" id="K3WT64"/>
<keyword evidence="3 7" id="KW-0812">Transmembrane</keyword>
<feature type="transmembrane region" description="Helical" evidence="7">
    <location>
        <begin position="282"/>
        <end position="302"/>
    </location>
</feature>
<organism evidence="9 10">
    <name type="scientific">Globisporangium ultimum (strain ATCC 200006 / CBS 805.95 / DAOM BR144)</name>
    <name type="common">Pythium ultimum</name>
    <dbReference type="NCBI Taxonomy" id="431595"/>
    <lineage>
        <taxon>Eukaryota</taxon>
        <taxon>Sar</taxon>
        <taxon>Stramenopiles</taxon>
        <taxon>Oomycota</taxon>
        <taxon>Peronosporomycetes</taxon>
        <taxon>Pythiales</taxon>
        <taxon>Pythiaceae</taxon>
        <taxon>Globisporangium</taxon>
    </lineage>
</organism>
<dbReference type="GO" id="GO:0022857">
    <property type="term" value="F:transmembrane transporter activity"/>
    <property type="evidence" value="ECO:0007669"/>
    <property type="project" value="UniProtKB-UniRule"/>
</dbReference>
<feature type="transmembrane region" description="Helical" evidence="7">
    <location>
        <begin position="589"/>
        <end position="610"/>
    </location>
</feature>
<evidence type="ECO:0000256" key="3">
    <source>
        <dbReference type="ARBA" id="ARBA00022692"/>
    </source>
</evidence>